<gene>
    <name evidence="3" type="ORF">QN062_08330</name>
    <name evidence="2" type="ORF">QN216_02525</name>
    <name evidence="1" type="ORF">QN217_07920</name>
</gene>
<name>A0AB39UJ13_9BIFI</name>
<dbReference type="RefSeq" id="WP_369341351.1">
    <property type="nucleotide sequence ID" value="NZ_CP129675.1"/>
</dbReference>
<evidence type="ECO:0000313" key="2">
    <source>
        <dbReference type="EMBL" id="XDS49162.1"/>
    </source>
</evidence>
<protein>
    <recommendedName>
        <fullName evidence="4">DUF559 domain-containing protein</fullName>
    </recommendedName>
</protein>
<dbReference type="KEGG" id="bfk:QN062_08330"/>
<sequence length="275" mass="31439">MNLDIAHTSLGDAGQPCDTEACQAVIRRSRNMLTFAGLTALKLRGFPDLHHTANKSWPIQACVTRPGNRTKLKDVSFIYWTIPFQTTFHEIDYCPFRIVDPITASLQSLRFVNDIEAVVLFDHLLSRYAHSRATTRAELERILYGTKRFKGKERGKWALNHAVEGTDSPMESRLRIKLWKSRFPKAAVNFKIQHPATNETWFADLAYPKLKIAVEYQGTDFHISKDKLSKDSRKISALQGLGWNVIPLTSEYLLTEQGWQRFSDTLRSVIASRSK</sequence>
<accession>A0AB39UJ13</accession>
<dbReference type="Gene3D" id="3.40.960.10">
    <property type="entry name" value="VSR Endonuclease"/>
    <property type="match status" value="1"/>
</dbReference>
<evidence type="ECO:0000313" key="3">
    <source>
        <dbReference type="EMBL" id="XDS50387.1"/>
    </source>
</evidence>
<dbReference type="InterPro" id="IPR011335">
    <property type="entry name" value="Restrct_endonuc-II-like"/>
</dbReference>
<dbReference type="SUPFAM" id="SSF52980">
    <property type="entry name" value="Restriction endonuclease-like"/>
    <property type="match status" value="1"/>
</dbReference>
<evidence type="ECO:0000313" key="1">
    <source>
        <dbReference type="EMBL" id="XDS46056.1"/>
    </source>
</evidence>
<dbReference type="EMBL" id="CP129682">
    <property type="protein sequence ID" value="XDS49162.1"/>
    <property type="molecule type" value="Genomic_DNA"/>
</dbReference>
<reference evidence="2" key="1">
    <citation type="submission" date="2023-07" db="EMBL/GenBank/DDBJ databases">
        <title>Bifidobacterium aquikefiriaerophilum sp. nov. and Bifidobacterium eccum sp. nov., isolated from water kefir.</title>
        <authorList>
            <person name="Breselge S."/>
            <person name="Bellassi P."/>
            <person name="Barcenilla C."/>
            <person name="Alvarez-Ordonez A."/>
            <person name="Morelli L."/>
            <person name="Cotter P.D."/>
        </authorList>
    </citation>
    <scope>NUCLEOTIDE SEQUENCE</scope>
    <source>
        <strain evidence="3">WK012_4_13</strain>
        <strain evidence="2">WK013_4_14</strain>
        <strain evidence="1">WK048_4_13</strain>
    </source>
</reference>
<proteinExistence type="predicted"/>
<evidence type="ECO:0008006" key="4">
    <source>
        <dbReference type="Google" id="ProtNLM"/>
    </source>
</evidence>
<dbReference type="AlphaFoldDB" id="A0AB39UJ13"/>
<dbReference type="EMBL" id="CP129675">
    <property type="protein sequence ID" value="XDS46056.1"/>
    <property type="molecule type" value="Genomic_DNA"/>
</dbReference>
<organism evidence="2">
    <name type="scientific">Bifidobacterium fermentum</name>
    <dbReference type="NCBI Taxonomy" id="3059035"/>
    <lineage>
        <taxon>Bacteria</taxon>
        <taxon>Bacillati</taxon>
        <taxon>Actinomycetota</taxon>
        <taxon>Actinomycetes</taxon>
        <taxon>Bifidobacteriales</taxon>
        <taxon>Bifidobacteriaceae</taxon>
        <taxon>Bifidobacterium</taxon>
    </lineage>
</organism>
<dbReference type="EMBL" id="CP129683">
    <property type="protein sequence ID" value="XDS50387.1"/>
    <property type="molecule type" value="Genomic_DNA"/>
</dbReference>